<evidence type="ECO:0000259" key="3">
    <source>
        <dbReference type="PROSITE" id="PS50158"/>
    </source>
</evidence>
<dbReference type="GO" id="GO:0003676">
    <property type="term" value="F:nucleic acid binding"/>
    <property type="evidence" value="ECO:0007669"/>
    <property type="project" value="InterPro"/>
</dbReference>
<dbReference type="PANTHER" id="PTHR31286:SF99">
    <property type="entry name" value="DUF4283 DOMAIN-CONTAINING PROTEIN"/>
    <property type="match status" value="1"/>
</dbReference>
<evidence type="ECO:0000256" key="1">
    <source>
        <dbReference type="PROSITE-ProRule" id="PRU00047"/>
    </source>
</evidence>
<feature type="compositionally biased region" description="Basic residues" evidence="2">
    <location>
        <begin position="551"/>
        <end position="561"/>
    </location>
</feature>
<reference evidence="4 5" key="1">
    <citation type="submission" date="2024-04" db="EMBL/GenBank/DDBJ databases">
        <authorList>
            <person name="Fracassetti M."/>
        </authorList>
    </citation>
    <scope>NUCLEOTIDE SEQUENCE [LARGE SCALE GENOMIC DNA]</scope>
</reference>
<dbReference type="Pfam" id="PF14111">
    <property type="entry name" value="DUF4283"/>
    <property type="match status" value="1"/>
</dbReference>
<feature type="compositionally biased region" description="Polar residues" evidence="2">
    <location>
        <begin position="513"/>
        <end position="532"/>
    </location>
</feature>
<keyword evidence="1" id="KW-0863">Zinc-finger</keyword>
<dbReference type="PROSITE" id="PS50158">
    <property type="entry name" value="ZF_CCHC"/>
    <property type="match status" value="1"/>
</dbReference>
<dbReference type="InterPro" id="IPR036875">
    <property type="entry name" value="Znf_CCHC_sf"/>
</dbReference>
<protein>
    <recommendedName>
        <fullName evidence="3">CCHC-type domain-containing protein</fullName>
    </recommendedName>
</protein>
<evidence type="ECO:0000313" key="5">
    <source>
        <dbReference type="Proteomes" id="UP001497516"/>
    </source>
</evidence>
<evidence type="ECO:0000256" key="2">
    <source>
        <dbReference type="SAM" id="MobiDB-lite"/>
    </source>
</evidence>
<keyword evidence="5" id="KW-1185">Reference proteome</keyword>
<feature type="compositionally biased region" description="Basic and acidic residues" evidence="2">
    <location>
        <begin position="416"/>
        <end position="447"/>
    </location>
</feature>
<dbReference type="EMBL" id="OZ034821">
    <property type="protein sequence ID" value="CAL1405363.1"/>
    <property type="molecule type" value="Genomic_DNA"/>
</dbReference>
<feature type="region of interest" description="Disordered" evidence="2">
    <location>
        <begin position="1"/>
        <end position="27"/>
    </location>
</feature>
<feature type="compositionally biased region" description="Polar residues" evidence="2">
    <location>
        <begin position="565"/>
        <end position="579"/>
    </location>
</feature>
<accession>A0AAV2G3V0</accession>
<dbReference type="InterPro" id="IPR025558">
    <property type="entry name" value="DUF4283"/>
</dbReference>
<dbReference type="InterPro" id="IPR001878">
    <property type="entry name" value="Znf_CCHC"/>
</dbReference>
<dbReference type="PANTHER" id="PTHR31286">
    <property type="entry name" value="GLYCINE-RICH CELL WALL STRUCTURAL PROTEIN 1.8-LIKE"/>
    <property type="match status" value="1"/>
</dbReference>
<dbReference type="AlphaFoldDB" id="A0AAV2G3V0"/>
<name>A0AAV2G3V0_9ROSI</name>
<sequence length="646" mass="69725">MLSTDLGGTSAPAPTLLPSDRPPDLPSSFAIADPKLMSLSVATATSLNDMIIEPSVLSVQERPIQISMAGAQAGMEAGQPFSYANAVKGAPAKETSPNPMQRWTPVGEHDLITSDRNGEPALTISAEFKARLCAPWERALVARLLGLRIGFVTICNRLKSLWRPTGPMEVKDLDHDCFLVKLNNEQDYFRALTDGPWVIFDHYLVVQQWSPKFKASDPLPKTMIVWVQLPALKIHFYHREVLTTLGNLIGRTIKLDYHTLNQERAKFARLAVEVDLSKALVPRIWLDDEWQTVEYENLPEICFRCGKIGHEAGTCPSNNPVVASVQLLTAGGSSPASPPTPDDSNPGYGPWMLVTRKTRRNPREDQKKGRGDQEAGNQVLKQTSKNGTRGTSAKERGQTLPIKESSNGNLPNQSHIQDRKGNTEKKRKEEAKKGKDKELGNGSEKGKGLLGPGPSCGEARVDETGPSSLGGGLSSAGPSLATSSQQGEPKSPGLLVGPAECARPAKSPPPTPSFRTVTGPNGTVMQILNSKPNGKENEDPKSTPSPSLTSRTKRNKNKKVQQRNSPTKLNSMKPLQNWSPVKDRKPKSKGRLASLTLQEIHVWTEAAKRPASGEGETGSAEMSAKNVGEDTAVAGAAVCSPALPSS</sequence>
<dbReference type="GO" id="GO:0008270">
    <property type="term" value="F:zinc ion binding"/>
    <property type="evidence" value="ECO:0007669"/>
    <property type="project" value="UniProtKB-KW"/>
</dbReference>
<dbReference type="Proteomes" id="UP001497516">
    <property type="component" value="Chromosome 8"/>
</dbReference>
<feature type="compositionally biased region" description="Polar residues" evidence="2">
    <location>
        <begin position="375"/>
        <end position="391"/>
    </location>
</feature>
<dbReference type="InterPro" id="IPR040256">
    <property type="entry name" value="At4g02000-like"/>
</dbReference>
<feature type="region of interest" description="Disordered" evidence="2">
    <location>
        <begin position="329"/>
        <end position="594"/>
    </location>
</feature>
<feature type="compositionally biased region" description="Low complexity" evidence="2">
    <location>
        <begin position="475"/>
        <end position="484"/>
    </location>
</feature>
<evidence type="ECO:0000313" key="4">
    <source>
        <dbReference type="EMBL" id="CAL1405363.1"/>
    </source>
</evidence>
<organism evidence="4 5">
    <name type="scientific">Linum trigynum</name>
    <dbReference type="NCBI Taxonomy" id="586398"/>
    <lineage>
        <taxon>Eukaryota</taxon>
        <taxon>Viridiplantae</taxon>
        <taxon>Streptophyta</taxon>
        <taxon>Embryophyta</taxon>
        <taxon>Tracheophyta</taxon>
        <taxon>Spermatophyta</taxon>
        <taxon>Magnoliopsida</taxon>
        <taxon>eudicotyledons</taxon>
        <taxon>Gunneridae</taxon>
        <taxon>Pentapetalae</taxon>
        <taxon>rosids</taxon>
        <taxon>fabids</taxon>
        <taxon>Malpighiales</taxon>
        <taxon>Linaceae</taxon>
        <taxon>Linum</taxon>
    </lineage>
</organism>
<proteinExistence type="predicted"/>
<keyword evidence="1" id="KW-0479">Metal-binding</keyword>
<dbReference type="SUPFAM" id="SSF57756">
    <property type="entry name" value="Retrovirus zinc finger-like domains"/>
    <property type="match status" value="1"/>
</dbReference>
<keyword evidence="1" id="KW-0862">Zinc</keyword>
<feature type="compositionally biased region" description="Basic and acidic residues" evidence="2">
    <location>
        <begin position="361"/>
        <end position="373"/>
    </location>
</feature>
<feature type="domain" description="CCHC-type" evidence="3">
    <location>
        <begin position="302"/>
        <end position="317"/>
    </location>
</feature>
<gene>
    <name evidence="4" type="ORF">LTRI10_LOCUS45155</name>
</gene>
<feature type="compositionally biased region" description="Polar residues" evidence="2">
    <location>
        <begin position="404"/>
        <end position="415"/>
    </location>
</feature>
<feature type="region of interest" description="Disordered" evidence="2">
    <location>
        <begin position="606"/>
        <end position="627"/>
    </location>
</feature>